<dbReference type="EMBL" id="SWFM01000006">
    <property type="protein sequence ID" value="TKD68246.1"/>
    <property type="molecule type" value="Genomic_DNA"/>
</dbReference>
<keyword evidence="1 3" id="KW-0378">Hydrolase</keyword>
<evidence type="ECO:0000256" key="1">
    <source>
        <dbReference type="ARBA" id="ARBA00022801"/>
    </source>
</evidence>
<dbReference type="Proteomes" id="UP000310541">
    <property type="component" value="Unassembled WGS sequence"/>
</dbReference>
<gene>
    <name evidence="3" type="ORF">FBF83_17020</name>
</gene>
<dbReference type="OrthoDB" id="179999at2"/>
<dbReference type="AlphaFoldDB" id="A0A4U1MDP2"/>
<dbReference type="RefSeq" id="WP_136948354.1">
    <property type="nucleotide sequence ID" value="NZ_SWFM01000006.1"/>
</dbReference>
<reference evidence="3 4" key="1">
    <citation type="submission" date="2019-04" db="EMBL/GenBank/DDBJ databases">
        <title>Genome sequence of Bacillus hwajinpoensis strain Y2.</title>
        <authorList>
            <person name="Fair J.L."/>
            <person name="Maclea K.S."/>
        </authorList>
    </citation>
    <scope>NUCLEOTIDE SEQUENCE [LARGE SCALE GENOMIC DNA]</scope>
    <source>
        <strain evidence="3 4">Y2</strain>
    </source>
</reference>
<dbReference type="Gene3D" id="3.40.50.1820">
    <property type="entry name" value="alpha/beta hydrolase"/>
    <property type="match status" value="1"/>
</dbReference>
<evidence type="ECO:0000259" key="2">
    <source>
        <dbReference type="Pfam" id="PF20434"/>
    </source>
</evidence>
<dbReference type="InterPro" id="IPR029058">
    <property type="entry name" value="AB_hydrolase_fold"/>
</dbReference>
<evidence type="ECO:0000313" key="4">
    <source>
        <dbReference type="Proteomes" id="UP000310541"/>
    </source>
</evidence>
<evidence type="ECO:0000313" key="3">
    <source>
        <dbReference type="EMBL" id="TKD68246.1"/>
    </source>
</evidence>
<name>A0A4U1MDP2_9BACL</name>
<dbReference type="InterPro" id="IPR050300">
    <property type="entry name" value="GDXG_lipolytic_enzyme"/>
</dbReference>
<accession>A0A4U1MDP2</accession>
<proteinExistence type="predicted"/>
<sequence>MEKIFYGENENQFGELRLPKGDGPHPVAIVIHGGFWRNPFTLELMSEVAEDLTESGFATWNIEYRRTGQEGGGWSGTLTDVAKASDYLNTLAETYPLNLEKVVTIGHSAGGHLATWLAARHRIDRNSELYITEHPLLIHGVISLAGVNDLEMMHGVHHYRDKVLSLEPNNPTAELMGGSPEDMPERYKNASPVELLPLGVQQVLVHGSLDVHVPIGISDHYHREAEGAGDFVKFIELPAAEHFMLTDVNSFAWETIKEEILLLVQH</sequence>
<protein>
    <submittedName>
        <fullName evidence="3">Alpha/beta hydrolase</fullName>
    </submittedName>
</protein>
<dbReference type="PANTHER" id="PTHR48081">
    <property type="entry name" value="AB HYDROLASE SUPERFAMILY PROTEIN C4A8.06C"/>
    <property type="match status" value="1"/>
</dbReference>
<feature type="domain" description="BD-FAE-like" evidence="2">
    <location>
        <begin position="20"/>
        <end position="221"/>
    </location>
</feature>
<organism evidence="3 4">
    <name type="scientific">Guptibacillus hwajinpoensis</name>
    <dbReference type="NCBI Taxonomy" id="208199"/>
    <lineage>
        <taxon>Bacteria</taxon>
        <taxon>Bacillati</taxon>
        <taxon>Bacillota</taxon>
        <taxon>Bacilli</taxon>
        <taxon>Bacillales</taxon>
        <taxon>Guptibacillaceae</taxon>
        <taxon>Guptibacillus</taxon>
    </lineage>
</organism>
<dbReference type="InterPro" id="IPR049492">
    <property type="entry name" value="BD-FAE-like_dom"/>
</dbReference>
<dbReference type="Pfam" id="PF20434">
    <property type="entry name" value="BD-FAE"/>
    <property type="match status" value="1"/>
</dbReference>
<dbReference type="GO" id="GO:0016787">
    <property type="term" value="F:hydrolase activity"/>
    <property type="evidence" value="ECO:0007669"/>
    <property type="project" value="UniProtKB-KW"/>
</dbReference>
<comment type="caution">
    <text evidence="3">The sequence shown here is derived from an EMBL/GenBank/DDBJ whole genome shotgun (WGS) entry which is preliminary data.</text>
</comment>
<dbReference type="SUPFAM" id="SSF53474">
    <property type="entry name" value="alpha/beta-Hydrolases"/>
    <property type="match status" value="1"/>
</dbReference>